<evidence type="ECO:0000313" key="1">
    <source>
        <dbReference type="EMBL" id="GMB86141.1"/>
    </source>
</evidence>
<dbReference type="EMBL" id="BSWK01000003">
    <property type="protein sequence ID" value="GMB86141.1"/>
    <property type="molecule type" value="Genomic_DNA"/>
</dbReference>
<evidence type="ECO:0008006" key="3">
    <source>
        <dbReference type="Google" id="ProtNLM"/>
    </source>
</evidence>
<dbReference type="Gene3D" id="1.10.700.10">
    <property type="entry name" value="Dioxygenase LigAB, LigA subunit"/>
    <property type="match status" value="1"/>
</dbReference>
<evidence type="ECO:0000313" key="2">
    <source>
        <dbReference type="Proteomes" id="UP001165243"/>
    </source>
</evidence>
<reference evidence="1" key="1">
    <citation type="submission" date="2023-04" db="EMBL/GenBank/DDBJ databases">
        <title>Draft genome sequences of Lactobacillus delbrueckii subsp. bulgaricus ME-900 and ME-901 with improved acid tolerance.</title>
        <authorList>
            <person name="Ishida T."/>
            <person name="Yamamoto E."/>
            <person name="Koizumi A."/>
            <person name="Fujiwara S."/>
            <person name="Makino S."/>
            <person name="Kano H."/>
            <person name="Kimura K."/>
        </authorList>
    </citation>
    <scope>NUCLEOTIDE SEQUENCE</scope>
    <source>
        <strain evidence="1">ME-900</strain>
    </source>
</reference>
<dbReference type="SUPFAM" id="SSF48076">
    <property type="entry name" value="LigA subunit of an aromatic-ring-opening dioxygenase LigAB"/>
    <property type="match status" value="1"/>
</dbReference>
<dbReference type="RefSeq" id="WP_011543614.1">
    <property type="nucleotide sequence ID" value="NZ_BJMY01000001.1"/>
</dbReference>
<dbReference type="AlphaFoldDB" id="A0AAV5PEG5"/>
<protein>
    <recommendedName>
        <fullName evidence="3">Arginine deiminase</fullName>
    </recommendedName>
</protein>
<gene>
    <name evidence="1" type="ORF">ME0900_05130</name>
</gene>
<name>A0AAV5PEG5_LACDE</name>
<accession>A0AAV5PEG5</accession>
<sequence>MSIEFQKLIQKLQSDPITIGNFLADPEEFLKSTKLTNQEKKTLLARDVEALNDLGLTIDQAVGALSGAHSQRCSTNHPTRG</sequence>
<dbReference type="Proteomes" id="UP001165243">
    <property type="component" value="Unassembled WGS sequence"/>
</dbReference>
<proteinExistence type="predicted"/>
<dbReference type="CDD" id="cd07321">
    <property type="entry name" value="Extradiol_Dioxygenase_3A_like"/>
    <property type="match status" value="1"/>
</dbReference>
<organism evidence="1 2">
    <name type="scientific">Lactobacillus delbrueckii subsp. bulgaricus</name>
    <dbReference type="NCBI Taxonomy" id="1585"/>
    <lineage>
        <taxon>Bacteria</taxon>
        <taxon>Bacillati</taxon>
        <taxon>Bacillota</taxon>
        <taxon>Bacilli</taxon>
        <taxon>Lactobacillales</taxon>
        <taxon>Lactobacillaceae</taxon>
        <taxon>Lactobacillus</taxon>
    </lineage>
</organism>
<comment type="caution">
    <text evidence="1">The sequence shown here is derived from an EMBL/GenBank/DDBJ whole genome shotgun (WGS) entry which is preliminary data.</text>
</comment>
<dbReference type="InterPro" id="IPR036622">
    <property type="entry name" value="LigA_sf"/>
</dbReference>